<evidence type="ECO:0000313" key="1">
    <source>
        <dbReference type="EMBL" id="DAF63872.1"/>
    </source>
</evidence>
<name>A0A8S5TL68_9CAUD</name>
<accession>A0A8S5TL68</accession>
<dbReference type="InterPro" id="IPR006450">
    <property type="entry name" value="Phage_HK97_gp6-like"/>
</dbReference>
<dbReference type="NCBIfam" id="TIGR01560">
    <property type="entry name" value="put_DNA_pack"/>
    <property type="match status" value="1"/>
</dbReference>
<proteinExistence type="predicted"/>
<dbReference type="CDD" id="cd08054">
    <property type="entry name" value="gp6"/>
    <property type="match status" value="1"/>
</dbReference>
<dbReference type="InterPro" id="IPR021146">
    <property type="entry name" value="Phage_gp6-like_head-tail"/>
</dbReference>
<sequence>MSDITLESVKEYLRIDFDDDDIYLTQLIKLSKDYIYEQTGVEYNADDEVYNQAMRFCISHFYGTRQPLTEKAVTNVPFTFDSLVKHISLRGAINAK</sequence>
<organism evidence="1">
    <name type="scientific">Siphoviridae sp. ctgn638</name>
    <dbReference type="NCBI Taxonomy" id="2827913"/>
    <lineage>
        <taxon>Viruses</taxon>
        <taxon>Duplodnaviria</taxon>
        <taxon>Heunggongvirae</taxon>
        <taxon>Uroviricota</taxon>
        <taxon>Caudoviricetes</taxon>
    </lineage>
</organism>
<reference evidence="1" key="1">
    <citation type="journal article" date="2021" name="Proc. Natl. Acad. Sci. U.S.A.">
        <title>A Catalog of Tens of Thousands of Viruses from Human Metagenomes Reveals Hidden Associations with Chronic Diseases.</title>
        <authorList>
            <person name="Tisza M.J."/>
            <person name="Buck C.B."/>
        </authorList>
    </citation>
    <scope>NUCLEOTIDE SEQUENCE</scope>
    <source>
        <strain evidence="1">Ctgn638</strain>
    </source>
</reference>
<dbReference type="Pfam" id="PF05135">
    <property type="entry name" value="Phage_connect_1"/>
    <property type="match status" value="1"/>
</dbReference>
<protein>
    <submittedName>
        <fullName evidence="1">Head tail connector</fullName>
    </submittedName>
</protein>
<dbReference type="EMBL" id="BK032845">
    <property type="protein sequence ID" value="DAF63872.1"/>
    <property type="molecule type" value="Genomic_DNA"/>
</dbReference>
<dbReference type="Gene3D" id="1.10.3230.30">
    <property type="entry name" value="Phage gp6-like head-tail connector protein"/>
    <property type="match status" value="1"/>
</dbReference>